<name>A0A146K273_9EUKA</name>
<evidence type="ECO:0000313" key="1">
    <source>
        <dbReference type="EMBL" id="JAP90558.1"/>
    </source>
</evidence>
<dbReference type="AlphaFoldDB" id="A0A146K273"/>
<organism evidence="1">
    <name type="scientific">Trepomonas sp. PC1</name>
    <dbReference type="NCBI Taxonomy" id="1076344"/>
    <lineage>
        <taxon>Eukaryota</taxon>
        <taxon>Metamonada</taxon>
        <taxon>Diplomonadida</taxon>
        <taxon>Hexamitidae</taxon>
        <taxon>Hexamitinae</taxon>
        <taxon>Trepomonas</taxon>
    </lineage>
</organism>
<sequence length="132" mass="15380">DVRGSPFNFNHIEQLHSLIGPTVEKLSPFAMKVECPSADRMMKILTKFCRETSIDTDLLPDVIQYVQRVREHISFDVNTWFRLTVTAFIIAQKMNYDCVYGMDFYGRHVAGTRTQKLVEMEKEFPRLSYHAA</sequence>
<feature type="non-terminal residue" evidence="1">
    <location>
        <position position="1"/>
    </location>
</feature>
<accession>A0A146K273</accession>
<proteinExistence type="predicted"/>
<dbReference type="Gene3D" id="1.10.472.10">
    <property type="entry name" value="Cyclin-like"/>
    <property type="match status" value="1"/>
</dbReference>
<reference evidence="1" key="1">
    <citation type="submission" date="2015-07" db="EMBL/GenBank/DDBJ databases">
        <title>Adaptation to a free-living lifestyle via gene acquisitions in the diplomonad Trepomonas sp. PC1.</title>
        <authorList>
            <person name="Xu F."/>
            <person name="Jerlstrom-Hultqvist J."/>
            <person name="Kolisko M."/>
            <person name="Simpson A.G.B."/>
            <person name="Roger A.J."/>
            <person name="Svard S.G."/>
            <person name="Andersson J.O."/>
        </authorList>
    </citation>
    <scope>NUCLEOTIDE SEQUENCE</scope>
    <source>
        <strain evidence="1">PC1</strain>
    </source>
</reference>
<dbReference type="Pfam" id="PF08613">
    <property type="entry name" value="Cyclin"/>
    <property type="match status" value="1"/>
</dbReference>
<dbReference type="InterPro" id="IPR013922">
    <property type="entry name" value="Cyclin_PHO80-like"/>
</dbReference>
<dbReference type="GO" id="GO:0019901">
    <property type="term" value="F:protein kinase binding"/>
    <property type="evidence" value="ECO:0007669"/>
    <property type="project" value="InterPro"/>
</dbReference>
<feature type="non-terminal residue" evidence="1">
    <location>
        <position position="132"/>
    </location>
</feature>
<dbReference type="EMBL" id="GDID01006048">
    <property type="protein sequence ID" value="JAP90558.1"/>
    <property type="molecule type" value="Transcribed_RNA"/>
</dbReference>
<protein>
    <submittedName>
        <fullName evidence="1">Cyclin</fullName>
    </submittedName>
</protein>
<gene>
    <name evidence="1" type="ORF">TPC1_20143</name>
</gene>